<protein>
    <recommendedName>
        <fullName evidence="2">IPO4/5-like TPR repeats domain-containing protein</fullName>
    </recommendedName>
</protein>
<dbReference type="Proteomes" id="UP000287033">
    <property type="component" value="Unassembled WGS sequence"/>
</dbReference>
<evidence type="ECO:0000313" key="4">
    <source>
        <dbReference type="Proteomes" id="UP000287033"/>
    </source>
</evidence>
<sequence>CLRDRYDVLMESLSLSLSLPFVPFSLKPIVLQSLQQEHEHKVRHSVAQLAAIIVKHETPEKWPQLLQFITQWTKSSVPEERQVGQGCCRPRLVDPSDSPPPRHDTIPPPATCTALW</sequence>
<dbReference type="EMBL" id="BEZZ01031758">
    <property type="protein sequence ID" value="GCC40292.1"/>
    <property type="molecule type" value="Genomic_DNA"/>
</dbReference>
<organism evidence="3 4">
    <name type="scientific">Chiloscyllium punctatum</name>
    <name type="common">Brownbanded bambooshark</name>
    <name type="synonym">Hemiscyllium punctatum</name>
    <dbReference type="NCBI Taxonomy" id="137246"/>
    <lineage>
        <taxon>Eukaryota</taxon>
        <taxon>Metazoa</taxon>
        <taxon>Chordata</taxon>
        <taxon>Craniata</taxon>
        <taxon>Vertebrata</taxon>
        <taxon>Chondrichthyes</taxon>
        <taxon>Elasmobranchii</taxon>
        <taxon>Galeomorphii</taxon>
        <taxon>Galeoidea</taxon>
        <taxon>Orectolobiformes</taxon>
        <taxon>Hemiscylliidae</taxon>
        <taxon>Chiloscyllium</taxon>
    </lineage>
</organism>
<evidence type="ECO:0000256" key="1">
    <source>
        <dbReference type="SAM" id="MobiDB-lite"/>
    </source>
</evidence>
<feature type="non-terminal residue" evidence="3">
    <location>
        <position position="1"/>
    </location>
</feature>
<dbReference type="Gene3D" id="1.25.10.10">
    <property type="entry name" value="Leucine-rich Repeat Variant"/>
    <property type="match status" value="1"/>
</dbReference>
<gene>
    <name evidence="3" type="ORF">chiPu_0024048</name>
</gene>
<dbReference type="InterPro" id="IPR057672">
    <property type="entry name" value="TPR_IPO4/5"/>
</dbReference>
<evidence type="ECO:0000313" key="3">
    <source>
        <dbReference type="EMBL" id="GCC40292.1"/>
    </source>
</evidence>
<feature type="region of interest" description="Disordered" evidence="1">
    <location>
        <begin position="81"/>
        <end position="110"/>
    </location>
</feature>
<feature type="domain" description="IPO4/5-like TPR repeats" evidence="2">
    <location>
        <begin position="38"/>
        <end position="84"/>
    </location>
</feature>
<dbReference type="InterPro" id="IPR016024">
    <property type="entry name" value="ARM-type_fold"/>
</dbReference>
<accession>A0A401TCE2</accession>
<evidence type="ECO:0000259" key="2">
    <source>
        <dbReference type="Pfam" id="PF25780"/>
    </source>
</evidence>
<name>A0A401TCE2_CHIPU</name>
<dbReference type="AlphaFoldDB" id="A0A401TCE2"/>
<dbReference type="SUPFAM" id="SSF48371">
    <property type="entry name" value="ARM repeat"/>
    <property type="match status" value="1"/>
</dbReference>
<dbReference type="Pfam" id="PF25780">
    <property type="entry name" value="TPR_IPO5"/>
    <property type="match status" value="1"/>
</dbReference>
<keyword evidence="4" id="KW-1185">Reference proteome</keyword>
<proteinExistence type="predicted"/>
<dbReference type="STRING" id="137246.A0A401TCE2"/>
<reference evidence="3 4" key="1">
    <citation type="journal article" date="2018" name="Nat. Ecol. Evol.">
        <title>Shark genomes provide insights into elasmobranch evolution and the origin of vertebrates.</title>
        <authorList>
            <person name="Hara Y"/>
            <person name="Yamaguchi K"/>
            <person name="Onimaru K"/>
            <person name="Kadota M"/>
            <person name="Koyanagi M"/>
            <person name="Keeley SD"/>
            <person name="Tatsumi K"/>
            <person name="Tanaka K"/>
            <person name="Motone F"/>
            <person name="Kageyama Y"/>
            <person name="Nozu R"/>
            <person name="Adachi N"/>
            <person name="Nishimura O"/>
            <person name="Nakagawa R"/>
            <person name="Tanegashima C"/>
            <person name="Kiyatake I"/>
            <person name="Matsumoto R"/>
            <person name="Murakumo K"/>
            <person name="Nishida K"/>
            <person name="Terakita A"/>
            <person name="Kuratani S"/>
            <person name="Sato K"/>
            <person name="Hyodo S Kuraku.S."/>
        </authorList>
    </citation>
    <scope>NUCLEOTIDE SEQUENCE [LARGE SCALE GENOMIC DNA]</scope>
</reference>
<dbReference type="InterPro" id="IPR011989">
    <property type="entry name" value="ARM-like"/>
</dbReference>
<dbReference type="OrthoDB" id="7862313at2759"/>
<comment type="caution">
    <text evidence="3">The sequence shown here is derived from an EMBL/GenBank/DDBJ whole genome shotgun (WGS) entry which is preliminary data.</text>
</comment>